<sequence length="58" mass="6178">MKSMKWSVLALLADSVGCGVPEGEEPSSDELAEQPHEIARGTAVPDGTYPWAVSLHRA</sequence>
<keyword evidence="2" id="KW-1185">Reference proteome</keyword>
<proteinExistence type="predicted"/>
<reference evidence="1 2" key="1">
    <citation type="submission" date="2021-02" db="EMBL/GenBank/DDBJ databases">
        <title>De Novo genome assembly of isolated myxobacteria.</title>
        <authorList>
            <person name="Stevens D.C."/>
        </authorList>
    </citation>
    <scope>NUCLEOTIDE SEQUENCE [LARGE SCALE GENOMIC DNA]</scope>
    <source>
        <strain evidence="2">SCPEA02</strain>
    </source>
</reference>
<gene>
    <name evidence="1" type="ORF">JY651_48235</name>
</gene>
<dbReference type="Proteomes" id="UP000662747">
    <property type="component" value="Chromosome"/>
</dbReference>
<evidence type="ECO:0000313" key="2">
    <source>
        <dbReference type="Proteomes" id="UP000662747"/>
    </source>
</evidence>
<dbReference type="RefSeq" id="WP_206724380.1">
    <property type="nucleotide sequence ID" value="NZ_CP071090.1"/>
</dbReference>
<dbReference type="EMBL" id="CP071090">
    <property type="protein sequence ID" value="QSQ22804.1"/>
    <property type="molecule type" value="Genomic_DNA"/>
</dbReference>
<evidence type="ECO:0000313" key="1">
    <source>
        <dbReference type="EMBL" id="QSQ22804.1"/>
    </source>
</evidence>
<protein>
    <submittedName>
        <fullName evidence="1">Uncharacterized protein</fullName>
    </submittedName>
</protein>
<accession>A0ABX7NZG7</accession>
<name>A0ABX7NZG7_9BACT</name>
<organism evidence="1 2">
    <name type="scientific">Pyxidicoccus parkwayensis</name>
    <dbReference type="NCBI Taxonomy" id="2813578"/>
    <lineage>
        <taxon>Bacteria</taxon>
        <taxon>Pseudomonadati</taxon>
        <taxon>Myxococcota</taxon>
        <taxon>Myxococcia</taxon>
        <taxon>Myxococcales</taxon>
        <taxon>Cystobacterineae</taxon>
        <taxon>Myxococcaceae</taxon>
        <taxon>Pyxidicoccus</taxon>
    </lineage>
</organism>